<dbReference type="KEGG" id="nia:A8C56_07095"/>
<dbReference type="PANTHER" id="PTHR43817">
    <property type="entry name" value="GLYCOSYL HYDROLASE"/>
    <property type="match status" value="1"/>
</dbReference>
<dbReference type="EMBL" id="CP015772">
    <property type="protein sequence ID" value="ANH80777.1"/>
    <property type="molecule type" value="Genomic_DNA"/>
</dbReference>
<dbReference type="Gene3D" id="2.60.120.260">
    <property type="entry name" value="Galactose-binding domain-like"/>
    <property type="match status" value="1"/>
</dbReference>
<accession>A0A1A9HZE1</accession>
<proteinExistence type="predicted"/>
<dbReference type="GO" id="GO:0004553">
    <property type="term" value="F:hydrolase activity, hydrolyzing O-glycosyl compounds"/>
    <property type="evidence" value="ECO:0007669"/>
    <property type="project" value="UniProtKB-ARBA"/>
</dbReference>
<dbReference type="CDD" id="cd03143">
    <property type="entry name" value="A4_beta-galactosidase_middle_domain"/>
    <property type="match status" value="1"/>
</dbReference>
<evidence type="ECO:0000256" key="3">
    <source>
        <dbReference type="SAM" id="SignalP"/>
    </source>
</evidence>
<dbReference type="AlphaFoldDB" id="A0A1A9HZE1"/>
<gene>
    <name evidence="5" type="ORF">A8C56_07095</name>
</gene>
<dbReference type="OrthoDB" id="9761519at2"/>
<dbReference type="STRING" id="1176587.A8C56_07095"/>
<feature type="chain" id="PRO_5008389635" evidence="3">
    <location>
        <begin position="24"/>
        <end position="1006"/>
    </location>
</feature>
<dbReference type="InterPro" id="IPR054593">
    <property type="entry name" value="Beta-mannosidase-like_N2"/>
</dbReference>
<evidence type="ECO:0000256" key="1">
    <source>
        <dbReference type="ARBA" id="ARBA00022729"/>
    </source>
</evidence>
<dbReference type="RefSeq" id="WP_067753840.1">
    <property type="nucleotide sequence ID" value="NZ_CP015772.1"/>
</dbReference>
<dbReference type="InterPro" id="IPR008979">
    <property type="entry name" value="Galactose-bd-like_sf"/>
</dbReference>
<sequence>MFRNVSLIMRWIFAGCLCLPANAQQTGPALNQLRTQFKNPPDSYKPGVYWYFMDGNLTADGVKKDLHAMKEAGISHVIFLEVNVGVPRGKIDFLSDQWLALFKVIEQEATLLGIDITLGIGPGWAGSGGPWVKPGQSMQHLVYSSVELDATAKGSVTLPVPAPVKPFFGEEALTPRLKQERDSFYRDVAVLAFPSPAENTSIDDIYNKALYYRAPFSSANNVKPYYAPEAIISSSSAKPGIPKASIIDLTKQLRKNGTLAWKPKTGKWTVMRFGVRNNGAVTRPAPLPGLGFEADKFDSTALQDHLDHYTGKILKTIEWKHQKKKGGLENLHIDSWEMGAQNWTENFRTAFIKKRGYDPLPFYPVYAGKIVVNNAISERFLWDLRKTAQELVLEQHAGFVKSYAHRNGLGLSIEPYDMNPAGDLELGSVADIPMCEFWSRGYGFNTQFSCIEATSIAHVQGKARVAAEAFTAQNNEAWKQYPGSLKNQGDWAFATGINRFFYHTFQSQILPDTLKPGMTMGPYGIHWDRNQTWWPMVRAYHQYVARCSYLLQQGNAVADILYLTPEEAPFVFEAPVSALSGDSLLRDRKGYNFDACPPTLIEKAVVKNGKICFPGGAAYELLVLPDYPAMSPRLLQKIMLLVKDGATVIGPPPVTAPGLSGYPVSETRVKKMTAALWGPLLQATDMATRKYGKGNIIWGSILKQQMDHLYCSYDILAGILKARGINENFGSDQPLRYTQRSLPGATIFFVSNTKDQAFTAECHFRASGKKAELWNPVNGTFRLINPVKQQQQISLSLSFAPWQSYFIIFTDAAAKEIPGTVATAIVQHRDTLKGSWNVSFDPKWGGPSQITFNQLSDWKLNSNEGIKYYSGTAVYRKTFDAPSMPGKNSNIYLDLGTVQQLASIKLNGHDLGVLWTAPWSVDISKWLRKKNNQLEISVANLWVNRLIGDQQFPDDGVINGNWPAWLLDQKPRTGKRYTFTTFNPYKKDDPLISSGLLGPVTLVWSK</sequence>
<dbReference type="PANTHER" id="PTHR43817:SF1">
    <property type="entry name" value="HYDROLASE, FAMILY 43, PUTATIVE (AFU_ORTHOLOGUE AFUA_3G01660)-RELATED"/>
    <property type="match status" value="1"/>
</dbReference>
<reference evidence="5 6" key="1">
    <citation type="submission" date="2016-05" db="EMBL/GenBank/DDBJ databases">
        <title>Niabella ginsenosidivorans BS26 whole genome sequencing.</title>
        <authorList>
            <person name="Im W.T."/>
            <person name="Siddiqi M.Z."/>
        </authorList>
    </citation>
    <scope>NUCLEOTIDE SEQUENCE [LARGE SCALE GENOMIC DNA]</scope>
    <source>
        <strain evidence="5 6">BS26</strain>
    </source>
</reference>
<keyword evidence="1 3" id="KW-0732">Signal</keyword>
<feature type="signal peptide" evidence="3">
    <location>
        <begin position="1"/>
        <end position="23"/>
    </location>
</feature>
<evidence type="ECO:0000313" key="5">
    <source>
        <dbReference type="EMBL" id="ANH80777.1"/>
    </source>
</evidence>
<dbReference type="NCBIfam" id="NF045579">
    <property type="entry name" value="rhamnoside_JR"/>
    <property type="match status" value="1"/>
</dbReference>
<dbReference type="SUPFAM" id="SSF49785">
    <property type="entry name" value="Galactose-binding domain-like"/>
    <property type="match status" value="1"/>
</dbReference>
<evidence type="ECO:0000256" key="2">
    <source>
        <dbReference type="ARBA" id="ARBA00022801"/>
    </source>
</evidence>
<keyword evidence="2 5" id="KW-0378">Hydrolase</keyword>
<name>A0A1A9HZE1_9BACT</name>
<dbReference type="Proteomes" id="UP000077667">
    <property type="component" value="Chromosome"/>
</dbReference>
<evidence type="ECO:0000313" key="6">
    <source>
        <dbReference type="Proteomes" id="UP000077667"/>
    </source>
</evidence>
<keyword evidence="6" id="KW-1185">Reference proteome</keyword>
<dbReference type="Pfam" id="PF17132">
    <property type="entry name" value="Glyco_hydro_106"/>
    <property type="match status" value="1"/>
</dbReference>
<feature type="domain" description="Beta-mannosidase-like galactose-binding" evidence="4">
    <location>
        <begin position="872"/>
        <end position="942"/>
    </location>
</feature>
<evidence type="ECO:0000259" key="4">
    <source>
        <dbReference type="Pfam" id="PF22666"/>
    </source>
</evidence>
<dbReference type="Pfam" id="PF22666">
    <property type="entry name" value="Glyco_hydro_2_N2"/>
    <property type="match status" value="1"/>
</dbReference>
<organism evidence="5 6">
    <name type="scientific">Niabella ginsenosidivorans</name>
    <dbReference type="NCBI Taxonomy" id="1176587"/>
    <lineage>
        <taxon>Bacteria</taxon>
        <taxon>Pseudomonadati</taxon>
        <taxon>Bacteroidota</taxon>
        <taxon>Chitinophagia</taxon>
        <taxon>Chitinophagales</taxon>
        <taxon>Chitinophagaceae</taxon>
        <taxon>Niabella</taxon>
    </lineage>
</organism>
<protein>
    <submittedName>
        <fullName evidence="5">Glycosyl hydrolase</fullName>
    </submittedName>
</protein>